<dbReference type="HOGENOM" id="CLU_019942_4_1_4"/>
<accession>I0HKD5</accession>
<dbReference type="GO" id="GO:0008410">
    <property type="term" value="F:CoA-transferase activity"/>
    <property type="evidence" value="ECO:0007669"/>
    <property type="project" value="InterPro"/>
</dbReference>
<evidence type="ECO:0000313" key="4">
    <source>
        <dbReference type="Proteomes" id="UP000007883"/>
    </source>
</evidence>
<dbReference type="SMART" id="SM00882">
    <property type="entry name" value="CoA_trans"/>
    <property type="match status" value="1"/>
</dbReference>
<dbReference type="Pfam" id="PF01144">
    <property type="entry name" value="CoA_trans"/>
    <property type="match status" value="1"/>
</dbReference>
<evidence type="ECO:0000256" key="2">
    <source>
        <dbReference type="ARBA" id="ARBA00022679"/>
    </source>
</evidence>
<sequence length="226" mass="24081">MDKNQIRRRIARRVARELKAGDLVNLGIGLPTSVVNFVPDELGIVFQSENGMLGVGPAPTQQEEIDPDITNAGGQPVGELPGAIYFDSAMSFTIIRGGHVDVTVLGALEVDAEANLANWIVPGKLVPGMGGAMDLVTGARRVIVAMEHCDKNGRPRVLERCSLPLTAVGVVDLVVTEKAVIEMTEDGPLLTEIAADTTVEEVMRTTGARLAVALDLKTFGEEELEQ</sequence>
<evidence type="ECO:0000313" key="3">
    <source>
        <dbReference type="EMBL" id="BAL93472.1"/>
    </source>
</evidence>
<comment type="similarity">
    <text evidence="1">Belongs to the 3-oxoacid CoA-transferase subunit B family.</text>
</comment>
<gene>
    <name evidence="3" type="ordered locus">RGE_01270</name>
</gene>
<organism evidence="3 4">
    <name type="scientific">Rubrivivax gelatinosus (strain NBRC 100245 / IL144)</name>
    <dbReference type="NCBI Taxonomy" id="983917"/>
    <lineage>
        <taxon>Bacteria</taxon>
        <taxon>Pseudomonadati</taxon>
        <taxon>Pseudomonadota</taxon>
        <taxon>Betaproteobacteria</taxon>
        <taxon>Burkholderiales</taxon>
        <taxon>Sphaerotilaceae</taxon>
        <taxon>Rubrivivax</taxon>
    </lineage>
</organism>
<protein>
    <submittedName>
        <fullName evidence="3">3-oxoacid CoA-transferase, B subunit</fullName>
        <ecNumber evidence="3">2.8.3.-</ecNumber>
    </submittedName>
</protein>
<dbReference type="eggNOG" id="COG2057">
    <property type="taxonomic scope" value="Bacteria"/>
</dbReference>
<dbReference type="PANTHER" id="PTHR13707">
    <property type="entry name" value="KETOACID-COENZYME A TRANSFERASE"/>
    <property type="match status" value="1"/>
</dbReference>
<dbReference type="InterPro" id="IPR012791">
    <property type="entry name" value="3-oxoacid_CoA-transf_B"/>
</dbReference>
<dbReference type="STRING" id="983917.RGE_01270"/>
<dbReference type="InterPro" id="IPR004165">
    <property type="entry name" value="CoA_trans_fam_I"/>
</dbReference>
<dbReference type="Proteomes" id="UP000007883">
    <property type="component" value="Chromosome"/>
</dbReference>
<keyword evidence="2 3" id="KW-0808">Transferase</keyword>
<name>I0HKD5_RUBGI</name>
<dbReference type="PATRIC" id="fig|983917.3.peg.121"/>
<dbReference type="Gene3D" id="3.40.1080.10">
    <property type="entry name" value="Glutaconate Coenzyme A-transferase"/>
    <property type="match status" value="1"/>
</dbReference>
<dbReference type="EC" id="2.8.3.-" evidence="3"/>
<dbReference type="PANTHER" id="PTHR13707:SF57">
    <property type="entry name" value="SUCCINYL-COA:3-KETOACID COENZYME A TRANSFERASE SUBUNIT B-RELATED"/>
    <property type="match status" value="1"/>
</dbReference>
<dbReference type="RefSeq" id="WP_014426364.1">
    <property type="nucleotide sequence ID" value="NC_017075.1"/>
</dbReference>
<dbReference type="AlphaFoldDB" id="I0HKD5"/>
<keyword evidence="4" id="KW-1185">Reference proteome</keyword>
<dbReference type="NCBIfam" id="TIGR02428">
    <property type="entry name" value="pcaJ_scoB_fam"/>
    <property type="match status" value="1"/>
</dbReference>
<proteinExistence type="inferred from homology"/>
<dbReference type="EMBL" id="AP012320">
    <property type="protein sequence ID" value="BAL93472.1"/>
    <property type="molecule type" value="Genomic_DNA"/>
</dbReference>
<dbReference type="KEGG" id="rge:RGE_01270"/>
<evidence type="ECO:0000256" key="1">
    <source>
        <dbReference type="ARBA" id="ARBA00007047"/>
    </source>
</evidence>
<reference evidence="3 4" key="1">
    <citation type="journal article" date="2012" name="J. Bacteriol.">
        <title>Complete genome sequence of phototrophic betaproteobacterium Rubrivivax gelatinosus IL144.</title>
        <authorList>
            <person name="Nagashima S."/>
            <person name="Kamimura A."/>
            <person name="Shimizu T."/>
            <person name="Nakamura-isaki S."/>
            <person name="Aono E."/>
            <person name="Sakamoto K."/>
            <person name="Ichikawa N."/>
            <person name="Nakazawa H."/>
            <person name="Sekine M."/>
            <person name="Yamazaki S."/>
            <person name="Fujita N."/>
            <person name="Shimada K."/>
            <person name="Hanada S."/>
            <person name="Nagashima K.V.P."/>
        </authorList>
    </citation>
    <scope>NUCLEOTIDE SEQUENCE [LARGE SCALE GENOMIC DNA]</scope>
    <source>
        <strain evidence="4">NBRC 100245 / IL144</strain>
    </source>
</reference>
<dbReference type="InterPro" id="IPR037171">
    <property type="entry name" value="NagB/RpiA_transferase-like"/>
</dbReference>
<dbReference type="SUPFAM" id="SSF100950">
    <property type="entry name" value="NagB/RpiA/CoA transferase-like"/>
    <property type="match status" value="1"/>
</dbReference>